<dbReference type="PROSITE" id="PS51257">
    <property type="entry name" value="PROKAR_LIPOPROTEIN"/>
    <property type="match status" value="1"/>
</dbReference>
<reference evidence="1 2" key="1">
    <citation type="submission" date="2017-04" db="EMBL/GenBank/DDBJ databases">
        <authorList>
            <person name="Afonso C.L."/>
            <person name="Miller P.J."/>
            <person name="Scott M.A."/>
            <person name="Spackman E."/>
            <person name="Goraichik I."/>
            <person name="Dimitrov K.M."/>
            <person name="Suarez D.L."/>
            <person name="Swayne D.E."/>
        </authorList>
    </citation>
    <scope>NUCLEOTIDE SEQUENCE [LARGE SCALE GENOMIC DNA]</scope>
    <source>
        <strain evidence="1 2">11</strain>
    </source>
</reference>
<dbReference type="OrthoDB" id="4540541at2"/>
<proteinExistence type="predicted"/>
<evidence type="ECO:0000313" key="1">
    <source>
        <dbReference type="EMBL" id="SMG18407.1"/>
    </source>
</evidence>
<dbReference type="EMBL" id="FXAZ01000001">
    <property type="protein sequence ID" value="SMG18407.1"/>
    <property type="molecule type" value="Genomic_DNA"/>
</dbReference>
<gene>
    <name evidence="1" type="ORF">SAMN06295960_0788</name>
</gene>
<dbReference type="Proteomes" id="UP000193834">
    <property type="component" value="Unassembled WGS sequence"/>
</dbReference>
<keyword evidence="2" id="KW-1185">Reference proteome</keyword>
<dbReference type="AlphaFoldDB" id="A0A1X7ITC9"/>
<organism evidence="1 2">
    <name type="scientific">Paenibacillus aquistagni</name>
    <dbReference type="NCBI Taxonomy" id="1852522"/>
    <lineage>
        <taxon>Bacteria</taxon>
        <taxon>Bacillati</taxon>
        <taxon>Bacillota</taxon>
        <taxon>Bacilli</taxon>
        <taxon>Bacillales</taxon>
        <taxon>Paenibacillaceae</taxon>
        <taxon>Paenibacillus</taxon>
    </lineage>
</organism>
<dbReference type="InterPro" id="IPR009793">
    <property type="entry name" value="DUF1361"/>
</dbReference>
<accession>A0A1X7ITC9</accession>
<name>A0A1X7ITC9_9BACL</name>
<dbReference type="RefSeq" id="WP_085493014.1">
    <property type="nucleotide sequence ID" value="NZ_FXAZ01000001.1"/>
</dbReference>
<sequence length="242" mass="28257">MHNRVQSQVLFYVLMTTLLLAFSIGCLLFAAWLRYDTGRNMYTFLRWDMFLAWVPLIVMGAFIMMQRIDVIKGTVLRKLLSLLIFAVWLAFYPNSAYLVTDALHVYIHYKIEPGIRFAHELEFWLHHLLFLFAALIGLALGSYSLYILHQRLNERWNKVFNWSMIVAILLLSSIGIYIGRFIRWNSWDLVLQPITIVTDSVEAMTTEANAPLFAGFTVLFFLLQLLSYMLFYVAGQYGKNKQ</sequence>
<dbReference type="STRING" id="1852522.SAMN06295960_0788"/>
<evidence type="ECO:0000313" key="2">
    <source>
        <dbReference type="Proteomes" id="UP000193834"/>
    </source>
</evidence>
<protein>
    <submittedName>
        <fullName evidence="1">Uncharacterized membrane protein</fullName>
    </submittedName>
</protein>
<dbReference type="Pfam" id="PF07099">
    <property type="entry name" value="DUF1361"/>
    <property type="match status" value="1"/>
</dbReference>